<evidence type="ECO:0000313" key="2">
    <source>
        <dbReference type="Proteomes" id="UP000298030"/>
    </source>
</evidence>
<protein>
    <submittedName>
        <fullName evidence="1">Uncharacterized protein</fullName>
    </submittedName>
</protein>
<dbReference type="EMBL" id="QPFP01000003">
    <property type="protein sequence ID" value="TEB38224.1"/>
    <property type="molecule type" value="Genomic_DNA"/>
</dbReference>
<keyword evidence="2" id="KW-1185">Reference proteome</keyword>
<accession>A0A4Y7TWA6</accession>
<name>A0A4Y7TWA6_COPMI</name>
<gene>
    <name evidence="1" type="ORF">FA13DRAFT_731893</name>
</gene>
<sequence>MSIFRTSLPHVRCVQSVSERPNSLNIELWDLHLFLSSCGSFTSPGSCLRLRACLARPPLPPLLMAAATTMTVTTPL</sequence>
<proteinExistence type="predicted"/>
<dbReference type="Proteomes" id="UP000298030">
    <property type="component" value="Unassembled WGS sequence"/>
</dbReference>
<evidence type="ECO:0000313" key="1">
    <source>
        <dbReference type="EMBL" id="TEB38224.1"/>
    </source>
</evidence>
<comment type="caution">
    <text evidence="1">The sequence shown here is derived from an EMBL/GenBank/DDBJ whole genome shotgun (WGS) entry which is preliminary data.</text>
</comment>
<organism evidence="1 2">
    <name type="scientific">Coprinellus micaceus</name>
    <name type="common">Glistening ink-cap mushroom</name>
    <name type="synonym">Coprinus micaceus</name>
    <dbReference type="NCBI Taxonomy" id="71717"/>
    <lineage>
        <taxon>Eukaryota</taxon>
        <taxon>Fungi</taxon>
        <taxon>Dikarya</taxon>
        <taxon>Basidiomycota</taxon>
        <taxon>Agaricomycotina</taxon>
        <taxon>Agaricomycetes</taxon>
        <taxon>Agaricomycetidae</taxon>
        <taxon>Agaricales</taxon>
        <taxon>Agaricineae</taxon>
        <taxon>Psathyrellaceae</taxon>
        <taxon>Coprinellus</taxon>
    </lineage>
</organism>
<reference evidence="1 2" key="1">
    <citation type="journal article" date="2019" name="Nat. Ecol. Evol.">
        <title>Megaphylogeny resolves global patterns of mushroom evolution.</title>
        <authorList>
            <person name="Varga T."/>
            <person name="Krizsan K."/>
            <person name="Foldi C."/>
            <person name="Dima B."/>
            <person name="Sanchez-Garcia M."/>
            <person name="Sanchez-Ramirez S."/>
            <person name="Szollosi G.J."/>
            <person name="Szarkandi J.G."/>
            <person name="Papp V."/>
            <person name="Albert L."/>
            <person name="Andreopoulos W."/>
            <person name="Angelini C."/>
            <person name="Antonin V."/>
            <person name="Barry K.W."/>
            <person name="Bougher N.L."/>
            <person name="Buchanan P."/>
            <person name="Buyck B."/>
            <person name="Bense V."/>
            <person name="Catcheside P."/>
            <person name="Chovatia M."/>
            <person name="Cooper J."/>
            <person name="Damon W."/>
            <person name="Desjardin D."/>
            <person name="Finy P."/>
            <person name="Geml J."/>
            <person name="Haridas S."/>
            <person name="Hughes K."/>
            <person name="Justo A."/>
            <person name="Karasinski D."/>
            <person name="Kautmanova I."/>
            <person name="Kiss B."/>
            <person name="Kocsube S."/>
            <person name="Kotiranta H."/>
            <person name="LaButti K.M."/>
            <person name="Lechner B.E."/>
            <person name="Liimatainen K."/>
            <person name="Lipzen A."/>
            <person name="Lukacs Z."/>
            <person name="Mihaltcheva S."/>
            <person name="Morgado L.N."/>
            <person name="Niskanen T."/>
            <person name="Noordeloos M.E."/>
            <person name="Ohm R.A."/>
            <person name="Ortiz-Santana B."/>
            <person name="Ovrebo C."/>
            <person name="Racz N."/>
            <person name="Riley R."/>
            <person name="Savchenko A."/>
            <person name="Shiryaev A."/>
            <person name="Soop K."/>
            <person name="Spirin V."/>
            <person name="Szebenyi C."/>
            <person name="Tomsovsky M."/>
            <person name="Tulloss R.E."/>
            <person name="Uehling J."/>
            <person name="Grigoriev I.V."/>
            <person name="Vagvolgyi C."/>
            <person name="Papp T."/>
            <person name="Martin F.M."/>
            <person name="Miettinen O."/>
            <person name="Hibbett D.S."/>
            <person name="Nagy L.G."/>
        </authorList>
    </citation>
    <scope>NUCLEOTIDE SEQUENCE [LARGE SCALE GENOMIC DNA]</scope>
    <source>
        <strain evidence="1 2">FP101781</strain>
    </source>
</reference>
<dbReference type="AlphaFoldDB" id="A0A4Y7TWA6"/>